<dbReference type="SUPFAM" id="SSF88713">
    <property type="entry name" value="Glycoside hydrolase/deacetylase"/>
    <property type="match status" value="1"/>
</dbReference>
<protein>
    <submittedName>
        <fullName evidence="5">Glycogen branching enzyme, GH-57-type, archaeal</fullName>
        <ecNumber evidence="5">2.4.1.18</ecNumber>
    </submittedName>
</protein>
<dbReference type="EC" id="2.4.1.18" evidence="5"/>
<dbReference type="InterPro" id="IPR015293">
    <property type="entry name" value="BE_C"/>
</dbReference>
<dbReference type="InterPro" id="IPR027291">
    <property type="entry name" value="Glyco_hydro_38_N_sf"/>
</dbReference>
<keyword evidence="2" id="KW-0119">Carbohydrate metabolism</keyword>
<accession>A0A3B0QQX7</accession>
<dbReference type="GO" id="GO:0030979">
    <property type="term" value="P:alpha-glucan biosynthetic process"/>
    <property type="evidence" value="ECO:0007669"/>
    <property type="project" value="InterPro"/>
</dbReference>
<dbReference type="InterPro" id="IPR037090">
    <property type="entry name" value="57_glycoside_trans_central"/>
</dbReference>
<dbReference type="Gene3D" id="1.20.1430.10">
    <property type="entry name" value="Families 57/38 glycoside transferase, middle domain"/>
    <property type="match status" value="1"/>
</dbReference>
<keyword evidence="5" id="KW-0328">Glycosyltransferase</keyword>
<dbReference type="EMBL" id="UOEA01000021">
    <property type="protein sequence ID" value="VAV82519.1"/>
    <property type="molecule type" value="Genomic_DNA"/>
</dbReference>
<evidence type="ECO:0000259" key="4">
    <source>
        <dbReference type="Pfam" id="PF09210"/>
    </source>
</evidence>
<dbReference type="InterPro" id="IPR011330">
    <property type="entry name" value="Glyco_hydro/deAcase_b/a-brl"/>
</dbReference>
<sequence length="593" mass="66962">MKNKGYFSLVLHAHLPYVLSHGTWPHGSDWLNEAAAETYIPLIRIFEKLRGEGISAKVSIDISPVLTEMLADAEFKIGFKAYLKQKVEAASHDIDEFTRLGQPHMTSVACVWKGFYGGLLEDFTVNYHEDILSRFRTLQDEGHIEIFTCGATHGYFPLLSTDESVQAQVKQAVVSYKRHFGRAPRGIWLPECAYRPSYMWKNPMDENAEPYMRKGVEEFLSENGIEYFYVDSHLLEGGTAVGVYHDRFDELAVLWDNFESQCADRGVAGTVTSSSGEAATTSSYKVYLAGSEAPGKKPVSIFTRDNDTGLQVWSGEWGYPGDPEYLDFHKKRFPGGLRYWRVTGAKADLAEKEEYHPERAAERIKANAEHFADLIKDNLAGYMDKNGEPGIVVSPYDAELFGHWWFEGVECLYNVIKKLHLGGEVTRVTAGEYLDLTAGDSREVVNLPEGSWGEGGYHWVWLNDMNKWSWPHIYEAEADMKRLAASYSELAKGEGALLRDVIKQAARELMILQASDWQFLISTKSAADYAEMRITRHFEDFKGLVKIADNLIGGGEASEGDKNFIVALMSRDNLFPDIDPLWYKEVEHKPCSI</sequence>
<dbReference type="GO" id="GO:0005576">
    <property type="term" value="C:extracellular region"/>
    <property type="evidence" value="ECO:0007669"/>
    <property type="project" value="TreeGrafter"/>
</dbReference>
<organism evidence="5">
    <name type="scientific">hydrothermal vent metagenome</name>
    <dbReference type="NCBI Taxonomy" id="652676"/>
    <lineage>
        <taxon>unclassified sequences</taxon>
        <taxon>metagenomes</taxon>
        <taxon>ecological metagenomes</taxon>
    </lineage>
</organism>
<dbReference type="Pfam" id="PF09210">
    <property type="entry name" value="BE_C"/>
    <property type="match status" value="1"/>
</dbReference>
<dbReference type="Gene3D" id="3.20.110.10">
    <property type="entry name" value="Glycoside hydrolase 38, N terminal domain"/>
    <property type="match status" value="1"/>
</dbReference>
<evidence type="ECO:0000313" key="5">
    <source>
        <dbReference type="EMBL" id="VAV82519.1"/>
    </source>
</evidence>
<dbReference type="InterPro" id="IPR004300">
    <property type="entry name" value="Glyco_hydro_57_N"/>
</dbReference>
<dbReference type="Pfam" id="PF03065">
    <property type="entry name" value="Glyco_hydro_57"/>
    <property type="match status" value="1"/>
</dbReference>
<keyword evidence="5" id="KW-0808">Transferase</keyword>
<evidence type="ECO:0000256" key="2">
    <source>
        <dbReference type="ARBA" id="ARBA00023277"/>
    </source>
</evidence>
<dbReference type="PANTHER" id="PTHR41695">
    <property type="entry name" value="1,4-ALPHA-GLUCAN BRANCHING ENZYME RV3031-RELATED"/>
    <property type="match status" value="1"/>
</dbReference>
<proteinExistence type="inferred from homology"/>
<dbReference type="InterPro" id="IPR040042">
    <property type="entry name" value="Branching_enz_MT3115-like"/>
</dbReference>
<dbReference type="InterPro" id="IPR028995">
    <property type="entry name" value="Glyco_hydro_57/38_cen_sf"/>
</dbReference>
<evidence type="ECO:0000259" key="3">
    <source>
        <dbReference type="Pfam" id="PF03065"/>
    </source>
</evidence>
<name>A0A3B0QQX7_9ZZZZ</name>
<dbReference type="AlphaFoldDB" id="A0A3B0QQX7"/>
<dbReference type="PANTHER" id="PTHR41695:SF1">
    <property type="entry name" value="1,4-ALPHA-GLUCAN BRANCHING ENZYME TK1436"/>
    <property type="match status" value="1"/>
</dbReference>
<dbReference type="GO" id="GO:0003844">
    <property type="term" value="F:1,4-alpha-glucan branching enzyme activity"/>
    <property type="evidence" value="ECO:0007669"/>
    <property type="project" value="UniProtKB-EC"/>
</dbReference>
<feature type="domain" description="Glycoside hydrolase family 57 N-terminal" evidence="3">
    <location>
        <begin position="9"/>
        <end position="405"/>
    </location>
</feature>
<reference evidence="5" key="1">
    <citation type="submission" date="2018-06" db="EMBL/GenBank/DDBJ databases">
        <authorList>
            <person name="Zhirakovskaya E."/>
        </authorList>
    </citation>
    <scope>NUCLEOTIDE SEQUENCE</scope>
</reference>
<dbReference type="SUPFAM" id="SSF88688">
    <property type="entry name" value="Families 57/38 glycoside transferase middle domain"/>
    <property type="match status" value="1"/>
</dbReference>
<evidence type="ECO:0000256" key="1">
    <source>
        <dbReference type="ARBA" id="ARBA00006821"/>
    </source>
</evidence>
<comment type="similarity">
    <text evidence="1">Belongs to the glycosyl hydrolase 57 family.</text>
</comment>
<feature type="domain" description="1,4-alpha-glucan branching enzyme C-terminal" evidence="4">
    <location>
        <begin position="472"/>
        <end position="583"/>
    </location>
</feature>
<gene>
    <name evidence="5" type="ORF">MNBD_DELTA01-1615</name>
</gene>